<evidence type="ECO:0000313" key="1">
    <source>
        <dbReference type="EMBL" id="GAA2093671.1"/>
    </source>
</evidence>
<evidence type="ECO:0000313" key="2">
    <source>
        <dbReference type="Proteomes" id="UP001500897"/>
    </source>
</evidence>
<keyword evidence="2" id="KW-1185">Reference proteome</keyword>
<reference evidence="1 2" key="1">
    <citation type="journal article" date="2019" name="Int. J. Syst. Evol. Microbiol.">
        <title>The Global Catalogue of Microorganisms (GCM) 10K type strain sequencing project: providing services to taxonomists for standard genome sequencing and annotation.</title>
        <authorList>
            <consortium name="The Broad Institute Genomics Platform"/>
            <consortium name="The Broad Institute Genome Sequencing Center for Infectious Disease"/>
            <person name="Wu L."/>
            <person name="Ma J."/>
        </authorList>
    </citation>
    <scope>NUCLEOTIDE SEQUENCE [LARGE SCALE GENOMIC DNA]</scope>
    <source>
        <strain evidence="1 2">JCM 14559</strain>
    </source>
</reference>
<accession>A0ABN2WJ51</accession>
<proteinExistence type="predicted"/>
<comment type="caution">
    <text evidence="1">The sequence shown here is derived from an EMBL/GenBank/DDBJ whole genome shotgun (WGS) entry which is preliminary data.</text>
</comment>
<sequence length="102" mass="10426">MVQPHQPPGRSRRLRAFRSSGLPASGPSGLRAFGPSGLRAFGPSGLRAFRPSGLPAFRGDTSRRACGLTTEHFGPGHNGTLTVVVNGSALIGAVPAPDPVTA</sequence>
<dbReference type="EMBL" id="BAAANS010000010">
    <property type="protein sequence ID" value="GAA2093671.1"/>
    <property type="molecule type" value="Genomic_DNA"/>
</dbReference>
<dbReference type="Proteomes" id="UP001500897">
    <property type="component" value="Unassembled WGS sequence"/>
</dbReference>
<name>A0ABN2WJ51_9ACTN</name>
<organism evidence="1 2">
    <name type="scientific">Kitasatospora saccharophila</name>
    <dbReference type="NCBI Taxonomy" id="407973"/>
    <lineage>
        <taxon>Bacteria</taxon>
        <taxon>Bacillati</taxon>
        <taxon>Actinomycetota</taxon>
        <taxon>Actinomycetes</taxon>
        <taxon>Kitasatosporales</taxon>
        <taxon>Streptomycetaceae</taxon>
        <taxon>Kitasatospora</taxon>
    </lineage>
</organism>
<gene>
    <name evidence="1" type="ORF">GCM10009759_20540</name>
</gene>
<protein>
    <submittedName>
        <fullName evidence="1">Uncharacterized protein</fullName>
    </submittedName>
</protein>